<accession>A0A2M8RTA2</accession>
<dbReference type="InterPro" id="IPR007048">
    <property type="entry name" value="IraD/Gp25-like"/>
</dbReference>
<sequence length="111" mass="12663">MDRLNGAIITDEDAHIKQSIADILLTQIGTRIQRRDYGSNIPKLLDNPITRTLMLQIAACAVIALNKWEPRIRINQFKPIYQDGKVIVNMKITRTDTKQNMNYDNLLLGGK</sequence>
<organism evidence="2 3">
    <name type="scientific">Caviibacterium pharyngocola</name>
    <dbReference type="NCBI Taxonomy" id="28159"/>
    <lineage>
        <taxon>Bacteria</taxon>
        <taxon>Pseudomonadati</taxon>
        <taxon>Pseudomonadota</taxon>
        <taxon>Gammaproteobacteria</taxon>
        <taxon>Pasteurellales</taxon>
        <taxon>Pasteurellaceae</taxon>
        <taxon>Caviibacterium</taxon>
    </lineage>
</organism>
<dbReference type="AlphaFoldDB" id="A0A2M8RTA2"/>
<feature type="domain" description="IraD/Gp25-like" evidence="1">
    <location>
        <begin position="12"/>
        <end position="77"/>
    </location>
</feature>
<comment type="caution">
    <text evidence="2">The sequence shown here is derived from an EMBL/GenBank/DDBJ whole genome shotgun (WGS) entry which is preliminary data.</text>
</comment>
<dbReference type="SUPFAM" id="SSF160719">
    <property type="entry name" value="gpW/gp25-like"/>
    <property type="match status" value="1"/>
</dbReference>
<dbReference type="OrthoDB" id="9802846at2"/>
<dbReference type="Proteomes" id="UP000230282">
    <property type="component" value="Unassembled WGS sequence"/>
</dbReference>
<name>A0A2M8RTA2_9PAST</name>
<gene>
    <name evidence="2" type="ORF">CVP04_10750</name>
</gene>
<evidence type="ECO:0000259" key="1">
    <source>
        <dbReference type="Pfam" id="PF04965"/>
    </source>
</evidence>
<dbReference type="RefSeq" id="WP_100297513.1">
    <property type="nucleotide sequence ID" value="NZ_PHGZ01000028.1"/>
</dbReference>
<protein>
    <submittedName>
        <fullName evidence="2">Baseplate assembly protein W</fullName>
    </submittedName>
</protein>
<evidence type="ECO:0000313" key="2">
    <source>
        <dbReference type="EMBL" id="PJG82126.1"/>
    </source>
</evidence>
<evidence type="ECO:0000313" key="3">
    <source>
        <dbReference type="Proteomes" id="UP000230282"/>
    </source>
</evidence>
<keyword evidence="3" id="KW-1185">Reference proteome</keyword>
<proteinExistence type="predicted"/>
<dbReference type="Gene3D" id="3.10.450.40">
    <property type="match status" value="1"/>
</dbReference>
<reference evidence="2 3" key="1">
    <citation type="submission" date="2017-11" db="EMBL/GenBank/DDBJ databases">
        <title>Reclassification of Bisgaard taxon 5 as Caviibacterium pharyngocola gen. nov., sp. nov.</title>
        <authorList>
            <person name="Christensen H."/>
        </authorList>
    </citation>
    <scope>NUCLEOTIDE SEQUENCE [LARGE SCALE GENOMIC DNA]</scope>
    <source>
        <strain evidence="2 3">7_3</strain>
    </source>
</reference>
<dbReference type="EMBL" id="PHGZ01000028">
    <property type="protein sequence ID" value="PJG82126.1"/>
    <property type="molecule type" value="Genomic_DNA"/>
</dbReference>
<dbReference type="Pfam" id="PF04965">
    <property type="entry name" value="GPW_gp25"/>
    <property type="match status" value="1"/>
</dbReference>